<comment type="caution">
    <text evidence="7">The sequence shown here is derived from an EMBL/GenBank/DDBJ whole genome shotgun (WGS) entry which is preliminary data.</text>
</comment>
<feature type="transmembrane region" description="Helical" evidence="4">
    <location>
        <begin position="93"/>
        <end position="113"/>
    </location>
</feature>
<dbReference type="EMBL" id="WFKQ01000001">
    <property type="protein sequence ID" value="MUG31312.1"/>
    <property type="molecule type" value="Genomic_DNA"/>
</dbReference>
<dbReference type="Pfam" id="PF25954">
    <property type="entry name" value="Beta-barrel_RND_2"/>
    <property type="match status" value="1"/>
</dbReference>
<feature type="domain" description="Multidrug resistance protein MdtA-like barrel-sandwich hybrid" evidence="5">
    <location>
        <begin position="135"/>
        <end position="332"/>
    </location>
</feature>
<dbReference type="Pfam" id="PF25917">
    <property type="entry name" value="BSH_RND"/>
    <property type="match status" value="1"/>
</dbReference>
<keyword evidence="2" id="KW-0175">Coiled coil</keyword>
<evidence type="ECO:0000259" key="6">
    <source>
        <dbReference type="Pfam" id="PF25954"/>
    </source>
</evidence>
<dbReference type="Gene3D" id="1.10.287.470">
    <property type="entry name" value="Helix hairpin bin"/>
    <property type="match status" value="2"/>
</dbReference>
<dbReference type="Gene3D" id="2.40.50.100">
    <property type="match status" value="1"/>
</dbReference>
<dbReference type="SUPFAM" id="SSF111369">
    <property type="entry name" value="HlyD-like secretion proteins"/>
    <property type="match status" value="2"/>
</dbReference>
<evidence type="ECO:0000256" key="1">
    <source>
        <dbReference type="ARBA" id="ARBA00009477"/>
    </source>
</evidence>
<dbReference type="PANTHER" id="PTHR30386:SF24">
    <property type="entry name" value="MULTIDRUG RESISTANCE EFFLUX PUMP"/>
    <property type="match status" value="1"/>
</dbReference>
<keyword evidence="8" id="KW-1185">Reference proteome</keyword>
<evidence type="ECO:0000313" key="7">
    <source>
        <dbReference type="EMBL" id="MUG31312.1"/>
    </source>
</evidence>
<comment type="similarity">
    <text evidence="1">Belongs to the membrane fusion protein (MFP) (TC 8.A.1) family.</text>
</comment>
<feature type="region of interest" description="Disordered" evidence="3">
    <location>
        <begin position="1"/>
        <end position="85"/>
    </location>
</feature>
<proteinExistence type="inferred from homology"/>
<dbReference type="InterPro" id="IPR050739">
    <property type="entry name" value="MFP"/>
</dbReference>
<gene>
    <name evidence="7" type="ORF">GB996_00705</name>
</gene>
<keyword evidence="4" id="KW-0472">Membrane</keyword>
<dbReference type="PANTHER" id="PTHR30386">
    <property type="entry name" value="MEMBRANE FUSION SUBUNIT OF EMRAB-TOLC MULTIDRUG EFFLUX PUMP"/>
    <property type="match status" value="1"/>
</dbReference>
<protein>
    <submittedName>
        <fullName evidence="7">HlyD family efflux transporter periplasmic adaptor subunit</fullName>
    </submittedName>
</protein>
<keyword evidence="4" id="KW-0812">Transmembrane</keyword>
<dbReference type="AlphaFoldDB" id="A0A844LWY1"/>
<feature type="coiled-coil region" evidence="2">
    <location>
        <begin position="209"/>
        <end position="297"/>
    </location>
</feature>
<dbReference type="OrthoDB" id="9811754at2"/>
<organism evidence="7 8">
    <name type="scientific">Psychrobacter sanguinis</name>
    <dbReference type="NCBI Taxonomy" id="861445"/>
    <lineage>
        <taxon>Bacteria</taxon>
        <taxon>Pseudomonadati</taxon>
        <taxon>Pseudomonadota</taxon>
        <taxon>Gammaproteobacteria</taxon>
        <taxon>Moraxellales</taxon>
        <taxon>Moraxellaceae</taxon>
        <taxon>Psychrobacter</taxon>
    </lineage>
</organism>
<evidence type="ECO:0000313" key="8">
    <source>
        <dbReference type="Proteomes" id="UP000442109"/>
    </source>
</evidence>
<feature type="compositionally biased region" description="Low complexity" evidence="3">
    <location>
        <begin position="50"/>
        <end position="68"/>
    </location>
</feature>
<dbReference type="InterPro" id="IPR058625">
    <property type="entry name" value="MdtA-like_BSH"/>
</dbReference>
<feature type="compositionally biased region" description="Basic and acidic residues" evidence="3">
    <location>
        <begin position="25"/>
        <end position="35"/>
    </location>
</feature>
<accession>A0A844LWY1</accession>
<sequence length="444" mass="47288">MSDEKYNALNKPTQTPPPHLSADTPQHKAPVDKELSPNQAAASHHKDSEAASTPAPDSAPATKSAAADNDTPMPPKEPIASDSGWSPKKKSMLHLILFVALIVIGVLLILYAWKLPPFTPTVQHTNNAFVKGRTTIISPQVSGYVTQVAVQDFTKVSAGDLLVKIDDRNFQQQLEQAAANIQVAITNRANNEQDAQVSQAQIDARLADLHSAQARVLSAEQDVQRYQDLEAMTIGAVSKAEVAHTQAQLAQAKAGVEQAQANLEAAQQARQKTIGSLSSLDANIKSAQAVAKQAQINLDNTIITAPESGQLSQLSVKIGQYVTPGTQLMYIVPKGVWVIANFKETQVANIAIGDRATIQVDALGGKTFTGRVSNLSPATGSELTTGSANPATGNYIKVAQRIPVRIDLDANQPDIVRLRPGMSVEADVDTKTHTGPHTKITASK</sequence>
<name>A0A844LWY1_9GAMM</name>
<dbReference type="Gene3D" id="2.40.30.170">
    <property type="match status" value="1"/>
</dbReference>
<evidence type="ECO:0000259" key="5">
    <source>
        <dbReference type="Pfam" id="PF25917"/>
    </source>
</evidence>
<keyword evidence="4" id="KW-1133">Transmembrane helix</keyword>
<evidence type="ECO:0000256" key="4">
    <source>
        <dbReference type="SAM" id="Phobius"/>
    </source>
</evidence>
<dbReference type="InterPro" id="IPR058792">
    <property type="entry name" value="Beta-barrel_RND_2"/>
</dbReference>
<evidence type="ECO:0000256" key="2">
    <source>
        <dbReference type="SAM" id="Coils"/>
    </source>
</evidence>
<feature type="domain" description="CusB-like beta-barrel" evidence="6">
    <location>
        <begin position="336"/>
        <end position="379"/>
    </location>
</feature>
<dbReference type="Proteomes" id="UP000442109">
    <property type="component" value="Unassembled WGS sequence"/>
</dbReference>
<dbReference type="RefSeq" id="WP_155586572.1">
    <property type="nucleotide sequence ID" value="NZ_WFKQ01000001.1"/>
</dbReference>
<evidence type="ECO:0000256" key="3">
    <source>
        <dbReference type="SAM" id="MobiDB-lite"/>
    </source>
</evidence>
<reference evidence="7 8" key="1">
    <citation type="journal article" date="2019" name="PLoS ONE">
        <title>Pup mortality in New Zealand sea lions (Phocarctos hookeri) at Enderby Island, Auckland Islands, 2013-18.</title>
        <authorList>
            <person name="Michael S.A."/>
            <person name="Hayman D.T.S."/>
            <person name="Gray R."/>
            <person name="Zhang J."/>
            <person name="Rogers L."/>
            <person name="Roe W.D."/>
        </authorList>
    </citation>
    <scope>NUCLEOTIDE SEQUENCE [LARGE SCALE GENOMIC DNA]</scope>
    <source>
        <strain evidence="7 8">SM868</strain>
    </source>
</reference>